<dbReference type="CDD" id="cd16387">
    <property type="entry name" value="ParB_N_Srx"/>
    <property type="match status" value="1"/>
</dbReference>
<dbReference type="EMBL" id="LAZR01037407">
    <property type="protein sequence ID" value="KKL22293.1"/>
    <property type="molecule type" value="Genomic_DNA"/>
</dbReference>
<gene>
    <name evidence="1" type="ORF">LCGC14_2436880</name>
</gene>
<name>A0A0F9EE89_9ZZZZ</name>
<accession>A0A0F9EE89</accession>
<dbReference type="SUPFAM" id="SSF110849">
    <property type="entry name" value="ParB/Sulfiredoxin"/>
    <property type="match status" value="1"/>
</dbReference>
<comment type="caution">
    <text evidence="1">The sequence shown here is derived from an EMBL/GenBank/DDBJ whole genome shotgun (WGS) entry which is preliminary data.</text>
</comment>
<dbReference type="Gene3D" id="3.90.1530.10">
    <property type="entry name" value="Conserved hypothetical protein from pyrococcus furiosus pfu- 392566-001, ParB domain"/>
    <property type="match status" value="1"/>
</dbReference>
<proteinExistence type="predicted"/>
<protein>
    <submittedName>
        <fullName evidence="1">Uncharacterized protein</fullName>
    </submittedName>
</protein>
<dbReference type="InterPro" id="IPR036086">
    <property type="entry name" value="ParB/Sulfiredoxin_sf"/>
</dbReference>
<sequence>MEQATARAAMLQKIKRGRITAEHINASVRPRQLLASADAWAPIDRPCFGHPTSLLVYMLVCGYDKSLDDEPIEVVIDNKGNLEIHDGNHRITAAHAAGLKTIPVNIYYWDGAEKDYAFV</sequence>
<reference evidence="1" key="1">
    <citation type="journal article" date="2015" name="Nature">
        <title>Complex archaea that bridge the gap between prokaryotes and eukaryotes.</title>
        <authorList>
            <person name="Spang A."/>
            <person name="Saw J.H."/>
            <person name="Jorgensen S.L."/>
            <person name="Zaremba-Niedzwiedzka K."/>
            <person name="Martijn J."/>
            <person name="Lind A.E."/>
            <person name="van Eijk R."/>
            <person name="Schleper C."/>
            <person name="Guy L."/>
            <person name="Ettema T.J."/>
        </authorList>
    </citation>
    <scope>NUCLEOTIDE SEQUENCE</scope>
</reference>
<dbReference type="AlphaFoldDB" id="A0A0F9EE89"/>
<organism evidence="1">
    <name type="scientific">marine sediment metagenome</name>
    <dbReference type="NCBI Taxonomy" id="412755"/>
    <lineage>
        <taxon>unclassified sequences</taxon>
        <taxon>metagenomes</taxon>
        <taxon>ecological metagenomes</taxon>
    </lineage>
</organism>
<evidence type="ECO:0000313" key="1">
    <source>
        <dbReference type="EMBL" id="KKL22293.1"/>
    </source>
</evidence>